<keyword evidence="10" id="KW-1185">Reference proteome</keyword>
<evidence type="ECO:0000256" key="4">
    <source>
        <dbReference type="ARBA" id="ARBA00062183"/>
    </source>
</evidence>
<evidence type="ECO:0000256" key="3">
    <source>
        <dbReference type="ARBA" id="ARBA00022782"/>
    </source>
</evidence>
<dbReference type="EMBL" id="KB587549">
    <property type="protein sequence ID" value="EMP25614.1"/>
    <property type="molecule type" value="Genomic_DNA"/>
</dbReference>
<dbReference type="PANTHER" id="PTHR12354">
    <property type="entry name" value="INTERFERON-RELATED DEVELOPMENTAL REGULATOR"/>
    <property type="match status" value="1"/>
</dbReference>
<dbReference type="InterPro" id="IPR006921">
    <property type="entry name" value="Interferon-rel_develop_reg_C"/>
</dbReference>
<dbReference type="AlphaFoldDB" id="M7AM80"/>
<proteinExistence type="inferred from homology"/>
<dbReference type="Gene3D" id="1.25.10.10">
    <property type="entry name" value="Leucine-rich Repeat Variant"/>
    <property type="match status" value="1"/>
</dbReference>
<feature type="region of interest" description="Disordered" evidence="6">
    <location>
        <begin position="1"/>
        <end position="35"/>
    </location>
</feature>
<organism evidence="9 10">
    <name type="scientific">Chelonia mydas</name>
    <name type="common">Green sea-turtle</name>
    <name type="synonym">Chelonia agassizi</name>
    <dbReference type="NCBI Taxonomy" id="8469"/>
    <lineage>
        <taxon>Eukaryota</taxon>
        <taxon>Metazoa</taxon>
        <taxon>Chordata</taxon>
        <taxon>Craniata</taxon>
        <taxon>Vertebrata</taxon>
        <taxon>Euteleostomi</taxon>
        <taxon>Archelosauria</taxon>
        <taxon>Testudinata</taxon>
        <taxon>Testudines</taxon>
        <taxon>Cryptodira</taxon>
        <taxon>Durocryptodira</taxon>
        <taxon>Americhelydia</taxon>
        <taxon>Chelonioidea</taxon>
        <taxon>Cheloniidae</taxon>
        <taxon>Chelonia</taxon>
    </lineage>
</organism>
<sequence length="663" mass="73818">MEEDPKELLGLPFDEYPKHLPGLPAAENPEDMEDPWTTESYPQIVVGSSPGKQDISLVLLSERNQHVLAGSLPTQWERQNQYKLQQPLAALTYAAGKTLSTVIRAYDRASERTLSGDDSGYVEVLSRTGGQHRNVQPFSDEDASIETMSHCSGFSDPASFTEEGPEVDEEATQEDFEYKLKGFIDLTLDKSAKTRQAALEGLKNALTSKILYEFILERRMTLTDSIERCIKKGKSDEQSAAARLACLLCVQLGSGIESEEILKTLGPVLKKIICDGTASIQARQAELYSTMECLENIFTKSYQRERDTNGISSTHNTVLHISALLAWTLLLTICPVSEVKKKLEMHLHKLPNLLSCDDVNMRIAAGETLALLFELAREMEADFFYEDMELLTQKLKALATDGNKHRAKVDKRKQRSVFRDVLRAVEERDFPTETVKFGPERMYIDCWVKKQTYDTFKELLGSGMQYHLQSNEFLRNVFELGPPVMLDAATLKTMKISRFERGPGTCVAPLIRVRTSRATDQWGGRDSDVKALPRQSTVLKAAMAAWKSWLGDADPLALPLLPEALPLAGAGTMESSSLEIDLLDTNEEGKLYVVDSLNNLNKLHLCSDGSQHLLSMAFNAAKPTALATPESQGPNSLVFTAQAKVLDRMRCILLTEDAVVIRT</sequence>
<dbReference type="Pfam" id="PF15145">
    <property type="entry name" value="DUF4577"/>
    <property type="match status" value="1"/>
</dbReference>
<evidence type="ECO:0000313" key="9">
    <source>
        <dbReference type="EMBL" id="EMP25614.1"/>
    </source>
</evidence>
<evidence type="ECO:0000313" key="10">
    <source>
        <dbReference type="Proteomes" id="UP000031443"/>
    </source>
</evidence>
<evidence type="ECO:0000256" key="5">
    <source>
        <dbReference type="ARBA" id="ARBA00068647"/>
    </source>
</evidence>
<dbReference type="eggNOG" id="KOG2842">
    <property type="taxonomic scope" value="Eukaryota"/>
</dbReference>
<evidence type="ECO:0000256" key="6">
    <source>
        <dbReference type="SAM" id="MobiDB-lite"/>
    </source>
</evidence>
<comment type="similarity">
    <text evidence="1">Belongs to the IFRD family.</text>
</comment>
<dbReference type="InterPro" id="IPR039777">
    <property type="entry name" value="IFRD"/>
</dbReference>
<name>M7AM80_CHEMY</name>
<feature type="domain" description="Interferon-related developmental regulator C-terminal" evidence="7">
    <location>
        <begin position="471"/>
        <end position="501"/>
    </location>
</feature>
<evidence type="ECO:0000256" key="1">
    <source>
        <dbReference type="ARBA" id="ARBA00008828"/>
    </source>
</evidence>
<comment type="subunit">
    <text evidence="4">Interacts with PSIP1/LEDGF.</text>
</comment>
<dbReference type="InterPro" id="IPR028099">
    <property type="entry name" value="DUF4577"/>
</dbReference>
<dbReference type="InterPro" id="IPR011989">
    <property type="entry name" value="ARM-like"/>
</dbReference>
<evidence type="ECO:0000259" key="8">
    <source>
        <dbReference type="Pfam" id="PF05004"/>
    </source>
</evidence>
<dbReference type="Pfam" id="PF05004">
    <property type="entry name" value="IFRD"/>
    <property type="match status" value="1"/>
</dbReference>
<feature type="domain" description="Interferon-related developmental regulator N-terminal" evidence="8">
    <location>
        <begin position="147"/>
        <end position="426"/>
    </location>
</feature>
<dbReference type="STRING" id="8469.M7AM80"/>
<gene>
    <name evidence="9" type="ORF">UY3_17304</name>
</gene>
<dbReference type="Pfam" id="PF04836">
    <property type="entry name" value="IFRD_C"/>
    <property type="match status" value="1"/>
</dbReference>
<dbReference type="Proteomes" id="UP000031443">
    <property type="component" value="Unassembled WGS sequence"/>
</dbReference>
<protein>
    <recommendedName>
        <fullName evidence="5">Interferon-related developmental regulator 1</fullName>
    </recommendedName>
</protein>
<dbReference type="InterPro" id="IPR007701">
    <property type="entry name" value="Interferon-rel_develop_reg_N"/>
</dbReference>
<dbReference type="FunFam" id="1.25.10.10:FF:000259">
    <property type="entry name" value="interferon-related developmental regulator 1"/>
    <property type="match status" value="1"/>
</dbReference>
<dbReference type="GO" id="GO:0005634">
    <property type="term" value="C:nucleus"/>
    <property type="evidence" value="ECO:0007669"/>
    <property type="project" value="TreeGrafter"/>
</dbReference>
<dbReference type="SUPFAM" id="SSF48371">
    <property type="entry name" value="ARM repeat"/>
    <property type="match status" value="1"/>
</dbReference>
<keyword evidence="2" id="KW-0217">Developmental protein</keyword>
<evidence type="ECO:0000259" key="7">
    <source>
        <dbReference type="Pfam" id="PF04836"/>
    </source>
</evidence>
<dbReference type="GO" id="GO:0030154">
    <property type="term" value="P:cell differentiation"/>
    <property type="evidence" value="ECO:0007669"/>
    <property type="project" value="UniProtKB-KW"/>
</dbReference>
<dbReference type="PANTHER" id="PTHR12354:SF6">
    <property type="entry name" value="INTERFERON-RELATED DEVELOPMENTAL REGULATOR 1"/>
    <property type="match status" value="1"/>
</dbReference>
<keyword evidence="3" id="KW-0221">Differentiation</keyword>
<accession>M7AM80</accession>
<evidence type="ECO:0000256" key="2">
    <source>
        <dbReference type="ARBA" id="ARBA00022473"/>
    </source>
</evidence>
<reference evidence="10" key="1">
    <citation type="journal article" date="2013" name="Nat. Genet.">
        <title>The draft genomes of soft-shell turtle and green sea turtle yield insights into the development and evolution of the turtle-specific body plan.</title>
        <authorList>
            <person name="Wang Z."/>
            <person name="Pascual-Anaya J."/>
            <person name="Zadissa A."/>
            <person name="Li W."/>
            <person name="Niimura Y."/>
            <person name="Huang Z."/>
            <person name="Li C."/>
            <person name="White S."/>
            <person name="Xiong Z."/>
            <person name="Fang D."/>
            <person name="Wang B."/>
            <person name="Ming Y."/>
            <person name="Chen Y."/>
            <person name="Zheng Y."/>
            <person name="Kuraku S."/>
            <person name="Pignatelli M."/>
            <person name="Herrero J."/>
            <person name="Beal K."/>
            <person name="Nozawa M."/>
            <person name="Li Q."/>
            <person name="Wang J."/>
            <person name="Zhang H."/>
            <person name="Yu L."/>
            <person name="Shigenobu S."/>
            <person name="Wang J."/>
            <person name="Liu J."/>
            <person name="Flicek P."/>
            <person name="Searle S."/>
            <person name="Wang J."/>
            <person name="Kuratani S."/>
            <person name="Yin Y."/>
            <person name="Aken B."/>
            <person name="Zhang G."/>
            <person name="Irie N."/>
        </authorList>
    </citation>
    <scope>NUCLEOTIDE SEQUENCE [LARGE SCALE GENOMIC DNA]</scope>
</reference>
<dbReference type="InterPro" id="IPR016024">
    <property type="entry name" value="ARM-type_fold"/>
</dbReference>